<accession>A0ACC0CUH1</accession>
<evidence type="ECO:0000313" key="1">
    <source>
        <dbReference type="EMBL" id="KAI6084137.1"/>
    </source>
</evidence>
<sequence length="793" mass="89764">MYRNTYPSPPHYAPNGYGDSSQRGPPGAIPPPPSHPQPPPPQASQSWNGHHTQSQPDHRDVYQFQGGYSSLRQSHPDDRRRDNGDYRDRDNYRPPQGDFTFRVDRPSGIDSYRPPEREQQDSRAYGDERNAPRGRRSRFASDRDDHHRRDDHRYEDHRHEDRRRGRGDRQGRRPARGGIQPRRGGNQREPKVKIFERQLLYKNYDEQAEVMLGDTTARATYRDVDQLSDSDETEMDISEGSDADTAQPASKRARTSATTSTNAEQEVPRWSNPDPYTALPPPDETTRKKKDMVHLIRKARVEADAKKSTLPTEGVDFISCDVSDDEDTAKLRKGKSRASLNDAAAGTNTQHDKASTTLSGANSLPPKPPVSANQPKTEMRGTKNNPVDLTASTSLGNRKRTFDDAIKLPHTSLKPASKMPTSGGVVFLWKATDDENPCPWAVTDHSATPSVATRLHKEIMDFYEWVRPRSFEQHVRESMVENLTRLIKKRWPDAMTYPFGSYMSGLYLPTGDMDIAICSDSFTRRNLPKYGSKKHLYILKQYLVNNNVPYKGQVELILHAKVPLIKYTDNETGLKVDLSFEKLDGANAVGTFLDWKKKYPAMPILVAVIKQFLLMRGLNEPVNGGIGGFSIICMVVNLLNHMPQVQSSSMKPEHHLGELLMEFFDYYGNHFQYETVAIRMNPPGLVPKNAVSTLVYRNMDRLSILDPNNPQNDIAGGSSNTATILECFSRAYATLRDRMAKLAQGKLNDSDQTILRPVFGGGYSCFVDQRNYLERLAAQGLREYAPMKNQQRW</sequence>
<proteinExistence type="predicted"/>
<comment type="caution">
    <text evidence="1">The sequence shown here is derived from an EMBL/GenBank/DDBJ whole genome shotgun (WGS) entry which is preliminary data.</text>
</comment>
<keyword evidence="2" id="KW-1185">Reference proteome</keyword>
<evidence type="ECO:0000313" key="2">
    <source>
        <dbReference type="Proteomes" id="UP001497680"/>
    </source>
</evidence>
<protein>
    <submittedName>
        <fullName evidence="1">Uncharacterized protein</fullName>
    </submittedName>
</protein>
<gene>
    <name evidence="1" type="ORF">F4821DRAFT_243324</name>
</gene>
<reference evidence="1 2" key="1">
    <citation type="journal article" date="2022" name="New Phytol.">
        <title>Ecological generalism drives hyperdiversity of secondary metabolite gene clusters in xylarialean endophytes.</title>
        <authorList>
            <person name="Franco M.E.E."/>
            <person name="Wisecaver J.H."/>
            <person name="Arnold A.E."/>
            <person name="Ju Y.M."/>
            <person name="Slot J.C."/>
            <person name="Ahrendt S."/>
            <person name="Moore L.P."/>
            <person name="Eastman K.E."/>
            <person name="Scott K."/>
            <person name="Konkel Z."/>
            <person name="Mondo S.J."/>
            <person name="Kuo A."/>
            <person name="Hayes R.D."/>
            <person name="Haridas S."/>
            <person name="Andreopoulos B."/>
            <person name="Riley R."/>
            <person name="LaButti K."/>
            <person name="Pangilinan J."/>
            <person name="Lipzen A."/>
            <person name="Amirebrahimi M."/>
            <person name="Yan J."/>
            <person name="Adam C."/>
            <person name="Keymanesh K."/>
            <person name="Ng V."/>
            <person name="Louie K."/>
            <person name="Northen T."/>
            <person name="Drula E."/>
            <person name="Henrissat B."/>
            <person name="Hsieh H.M."/>
            <person name="Youens-Clark K."/>
            <person name="Lutzoni F."/>
            <person name="Miadlikowska J."/>
            <person name="Eastwood D.C."/>
            <person name="Hamelin R.C."/>
            <person name="Grigoriev I.V."/>
            <person name="U'Ren J.M."/>
        </authorList>
    </citation>
    <scope>NUCLEOTIDE SEQUENCE [LARGE SCALE GENOMIC DNA]</scope>
    <source>
        <strain evidence="1 2">ER1909</strain>
    </source>
</reference>
<name>A0ACC0CUH1_9PEZI</name>
<dbReference type="EMBL" id="MU394341">
    <property type="protein sequence ID" value="KAI6084137.1"/>
    <property type="molecule type" value="Genomic_DNA"/>
</dbReference>
<organism evidence="1 2">
    <name type="scientific">Hypoxylon rubiginosum</name>
    <dbReference type="NCBI Taxonomy" id="110542"/>
    <lineage>
        <taxon>Eukaryota</taxon>
        <taxon>Fungi</taxon>
        <taxon>Dikarya</taxon>
        <taxon>Ascomycota</taxon>
        <taxon>Pezizomycotina</taxon>
        <taxon>Sordariomycetes</taxon>
        <taxon>Xylariomycetidae</taxon>
        <taxon>Xylariales</taxon>
        <taxon>Hypoxylaceae</taxon>
        <taxon>Hypoxylon</taxon>
    </lineage>
</organism>
<dbReference type="Proteomes" id="UP001497680">
    <property type="component" value="Unassembled WGS sequence"/>
</dbReference>